<reference evidence="20 21" key="1">
    <citation type="journal article" date="2001" name="Nature">
        <title>Initial sequencing and analysis of the human genome.</title>
        <authorList>
            <consortium name="International Human Genome Sequencing Consortium"/>
            <person name="Lander E.S."/>
            <person name="Linton L.M."/>
            <person name="Birren B."/>
            <person name="Nusbaum C."/>
            <person name="Zody M.C."/>
            <person name="Baldwin J."/>
            <person name="Devon K."/>
            <person name="Dewar K."/>
            <person name="Doyle M."/>
            <person name="FitzHugh W."/>
            <person name="Funke R."/>
            <person name="Gage D."/>
            <person name="Harris K."/>
            <person name="Heaford A."/>
            <person name="Howland J."/>
            <person name="Kann L."/>
            <person name="Lehoczky J."/>
            <person name="LeVine R."/>
            <person name="McEwan P."/>
            <person name="McKernan K."/>
            <person name="Meldrim J."/>
            <person name="Mesirov J.P."/>
            <person name="Miranda C."/>
            <person name="Morris W."/>
            <person name="Naylor J."/>
            <person name="Raymond C."/>
            <person name="Rosetti M."/>
            <person name="Santos R."/>
            <person name="Sheridan A."/>
            <person name="Sougnez C."/>
            <person name="Stange-Thomann N."/>
            <person name="Stojanovic N."/>
            <person name="Subramanian A."/>
            <person name="Wyman D."/>
            <person name="Rogers J."/>
            <person name="Sulston J."/>
            <person name="Ainscough R."/>
            <person name="Beck S."/>
            <person name="Bentley D."/>
            <person name="Burton J."/>
            <person name="Clee C."/>
            <person name="Carter N."/>
            <person name="Coulson A."/>
            <person name="Deadman R."/>
            <person name="Deloukas P."/>
            <person name="Dunham A."/>
            <person name="Dunham I."/>
            <person name="Durbin R."/>
            <person name="French L."/>
            <person name="Grafham D."/>
            <person name="Gregory S."/>
            <person name="Hubbard T."/>
            <person name="Humphray S."/>
            <person name="Hunt A."/>
            <person name="Jones M."/>
            <person name="Lloyd C."/>
            <person name="McMurray A."/>
            <person name="Matthews L."/>
            <person name="Mercer S."/>
            <person name="Milne S."/>
            <person name="Mullikin J.C."/>
            <person name="Mungall A."/>
            <person name="Plumb R."/>
            <person name="Ross M."/>
            <person name="Shownkeen R."/>
            <person name="Sims S."/>
            <person name="Waterston R.H."/>
            <person name="Wilson R.K."/>
            <person name="Hillier L.W."/>
            <person name="McPherson J.D."/>
            <person name="Marra M.A."/>
            <person name="Mardis E.R."/>
            <person name="Fulton L.A."/>
            <person name="Chinwalla A.T."/>
            <person name="Pepin K.H."/>
            <person name="Gish W.R."/>
            <person name="Chissoe S.L."/>
            <person name="Wendl M.C."/>
            <person name="Delehaunty K.D."/>
            <person name="Miner T.L."/>
            <person name="Delehaunty A."/>
            <person name="Kramer J.B."/>
            <person name="Cook L.L."/>
            <person name="Fulton R.S."/>
            <person name="Johnson D.L."/>
            <person name="Minx P.J."/>
            <person name="Clifton S.W."/>
            <person name="Hawkins T."/>
            <person name="Branscomb E."/>
            <person name="Predki P."/>
            <person name="Richardson P."/>
            <person name="Wenning S."/>
            <person name="Slezak T."/>
            <person name="Doggett N."/>
            <person name="Cheng J.F."/>
            <person name="Olsen A."/>
            <person name="Lucas S."/>
            <person name="Elkin C."/>
            <person name="Uberbacher E."/>
            <person name="Frazier M."/>
            <person name="Gibbs R.A."/>
            <person name="Muzny D.M."/>
            <person name="Scherer S.E."/>
            <person name="Bouck J.B."/>
            <person name="Sodergren E.J."/>
            <person name="Worley K.C."/>
            <person name="Rives C.M."/>
            <person name="Gorrell J.H."/>
            <person name="Metzker M.L."/>
            <person name="Naylor S.L."/>
            <person name="Kucherlapati R.S."/>
            <person name="Nelson D.L."/>
            <person name="Weinstock G.M."/>
            <person name="Sakaki Y."/>
            <person name="Fujiyama A."/>
            <person name="Hattori M."/>
            <person name="Yada T."/>
            <person name="Toyoda A."/>
            <person name="Itoh T."/>
            <person name="Kawagoe C."/>
            <person name="Watanabe H."/>
            <person name="Totoki Y."/>
            <person name="Taylor T."/>
            <person name="Weissenbach J."/>
            <person name="Heilig R."/>
            <person name="Saurin W."/>
            <person name="Artiguenave F."/>
            <person name="Brottier P."/>
            <person name="Bruls T."/>
            <person name="Pelletier E."/>
            <person name="Robert C."/>
            <person name="Wincker P."/>
            <person name="Smith D.R."/>
            <person name="Doucette-Stamm L."/>
            <person name="Rubenfield M."/>
            <person name="Weinstock K."/>
            <person name="Lee H.M."/>
            <person name="Dubois J."/>
            <person name="Rosenthal A."/>
            <person name="Platzer M."/>
            <person name="Nyakatura G."/>
            <person name="Taudien S."/>
            <person name="Rump A."/>
            <person name="Yang H."/>
            <person name="Yu J."/>
            <person name="Wang J."/>
            <person name="Huang G."/>
            <person name="Gu J."/>
            <person name="Hood L."/>
            <person name="Rowen L."/>
            <person name="Madan A."/>
            <person name="Qin S."/>
            <person name="Davis R.W."/>
            <person name="Federspiel N.A."/>
            <person name="Abola A.P."/>
            <person name="Proctor M.J."/>
            <person name="Myers R.M."/>
            <person name="Schmutz J."/>
            <person name="Dickson M."/>
            <person name="Grimwood J."/>
            <person name="Cox D.R."/>
            <person name="Olson M.V."/>
            <person name="Kaul R."/>
            <person name="Raymond C."/>
            <person name="Shimizu N."/>
            <person name="Kawasaki K."/>
            <person name="Minoshima S."/>
            <person name="Evans G.A."/>
            <person name="Athanasiou M."/>
            <person name="Schultz R."/>
            <person name="Roe B.A."/>
            <person name="Chen F."/>
            <person name="Pan H."/>
            <person name="Ramser J."/>
            <person name="Lehrach H."/>
            <person name="Reinhardt R."/>
            <person name="McCombie W.R."/>
            <person name="de la Bastide M."/>
            <person name="Dedhia N."/>
            <person name="Blocker H."/>
            <person name="Hornischer K."/>
            <person name="Nordsiek G."/>
            <person name="Agarwala R."/>
            <person name="Aravind L."/>
            <person name="Bailey J.A."/>
            <person name="Bateman A."/>
            <person name="Batzoglou S."/>
            <person name="Birney E."/>
            <person name="Bork P."/>
            <person name="Brown D.G."/>
            <person name="Burge C.B."/>
            <person name="Cerutti L."/>
            <person name="Chen H.C."/>
            <person name="Church D."/>
            <person name="Clamp M."/>
            <person name="Copley R.R."/>
            <person name="Doerks T."/>
            <person name="Eddy S.R."/>
            <person name="Eichler E.E."/>
            <person name="Furey T.S."/>
            <person name="Galagan J."/>
            <person name="Gilbert J.G."/>
            <person name="Harmon C."/>
            <person name="Hayashizaki Y."/>
            <person name="Haussler D."/>
            <person name="Hermjakob H."/>
            <person name="Hokamp K."/>
            <person name="Jang W."/>
            <person name="Johnson L.S."/>
            <person name="Jones T.A."/>
            <person name="Kasif S."/>
            <person name="Kaspryzk A."/>
            <person name="Kennedy S."/>
            <person name="Kent W.J."/>
            <person name="Kitts P."/>
            <person name="Koonin E.V."/>
            <person name="Korf I."/>
            <person name="Kulp D."/>
            <person name="Lancet D."/>
            <person name="Lowe T.M."/>
            <person name="McLysaght A."/>
            <person name="Mikkelsen T."/>
            <person name="Moran J.V."/>
            <person name="Mulder N."/>
            <person name="Pollara V.J."/>
            <person name="Ponting C.P."/>
            <person name="Schuler G."/>
            <person name="Schultz J."/>
            <person name="Slater G."/>
            <person name="Smit A.F."/>
            <person name="Stupka E."/>
            <person name="Szustakowski J."/>
            <person name="Thierry-Mieg D."/>
            <person name="Thierry-Mieg J."/>
            <person name="Wagner L."/>
            <person name="Wallis J."/>
            <person name="Wheeler R."/>
            <person name="Williams A."/>
            <person name="Wolf Y.I."/>
            <person name="Wolfe K.H."/>
            <person name="Yang S.P."/>
            <person name="Yeh R.F."/>
            <person name="Collins F."/>
            <person name="Guyer M.S."/>
            <person name="Peterson J."/>
            <person name="Felsenfeld A."/>
            <person name="Wetterstrand K.A."/>
            <person name="Patrinos A."/>
            <person name="Morgan M.J."/>
            <person name="de Jong P."/>
            <person name="Catanese J.J."/>
            <person name="Osoegawa K."/>
            <person name="Shizuya H."/>
            <person name="Choi S."/>
            <person name="Chen Y.J."/>
        </authorList>
    </citation>
    <scope>NUCLEOTIDE SEQUENCE [LARGE SCALE GENOMIC DNA]</scope>
</reference>
<feature type="compositionally biased region" description="Pro residues" evidence="18">
    <location>
        <begin position="1189"/>
        <end position="1200"/>
    </location>
</feature>
<feature type="coiled-coil region" evidence="17">
    <location>
        <begin position="1419"/>
        <end position="1446"/>
    </location>
</feature>
<dbReference type="InterPro" id="IPR039041">
    <property type="entry name" value="Nav/unc-53"/>
</dbReference>
<comment type="subunit">
    <text evidence="14">Interacts with tubulin.</text>
</comment>
<keyword evidence="22 23" id="KW-1267">Proteomics identification</keyword>
<feature type="compositionally biased region" description="Low complexity" evidence="18">
    <location>
        <begin position="1092"/>
        <end position="1105"/>
    </location>
</feature>
<dbReference type="EMBL" id="AL512788">
    <property type="status" value="NOT_ANNOTATED_CDS"/>
    <property type="molecule type" value="Genomic_DNA"/>
</dbReference>
<evidence type="ECO:0000313" key="21">
    <source>
        <dbReference type="Proteomes" id="UP000005640"/>
    </source>
</evidence>
<evidence type="ECO:0000256" key="15">
    <source>
        <dbReference type="ARBA" id="ARBA00067341"/>
    </source>
</evidence>
<dbReference type="PANTHER" id="PTHR12784:SF3">
    <property type="entry name" value="NEURON NAVIGATOR 1"/>
    <property type="match status" value="1"/>
</dbReference>
<evidence type="ECO:0000259" key="19">
    <source>
        <dbReference type="SMART" id="SM00382"/>
    </source>
</evidence>
<dbReference type="EMBL" id="AC096677">
    <property type="status" value="NOT_ANNOTATED_CDS"/>
    <property type="molecule type" value="Genomic_DNA"/>
</dbReference>
<feature type="compositionally biased region" description="Polar residues" evidence="18">
    <location>
        <begin position="139"/>
        <end position="154"/>
    </location>
</feature>
<keyword evidence="7" id="KW-0493">Microtubule</keyword>
<keyword evidence="21" id="KW-1185">Reference proteome</keyword>
<dbReference type="GO" id="GO:0022008">
    <property type="term" value="P:neurogenesis"/>
    <property type="evidence" value="ECO:0007669"/>
    <property type="project" value="InterPro"/>
</dbReference>
<feature type="coiled-coil region" evidence="17">
    <location>
        <begin position="1363"/>
        <end position="1390"/>
    </location>
</feature>
<dbReference type="InterPro" id="IPR057126">
    <property type="entry name" value="NAV1-like_ubiquitin-like"/>
</dbReference>
<dbReference type="InterPro" id="IPR003593">
    <property type="entry name" value="AAA+_ATPase"/>
</dbReference>
<feature type="region of interest" description="Disordered" evidence="18">
    <location>
        <begin position="399"/>
        <end position="512"/>
    </location>
</feature>
<evidence type="ECO:0000256" key="11">
    <source>
        <dbReference type="ARBA" id="ARBA00023054"/>
    </source>
</evidence>
<feature type="compositionally biased region" description="Polar residues" evidence="18">
    <location>
        <begin position="985"/>
        <end position="997"/>
    </location>
</feature>
<feature type="compositionally biased region" description="Basic and acidic residues" evidence="18">
    <location>
        <begin position="763"/>
        <end position="773"/>
    </location>
</feature>
<evidence type="ECO:0000256" key="7">
    <source>
        <dbReference type="ARBA" id="ARBA00022701"/>
    </source>
</evidence>
<dbReference type="Pfam" id="PF25408">
    <property type="entry name" value="AAA_lid_NAV1"/>
    <property type="match status" value="1"/>
</dbReference>
<sequence>MNGMANVNPASRPHYASAIPVPRASSQTRIPTPGASPQLRPRQAGLALSPQRAASPRLGKAAGPSRNSSPRAFRGRGSPKFAGAVRESAEDGEGPFSSPWNSPRTTPKAALSSRAGSGRIGERQGTQGKKKKAQEGTPVCQTRGRSPSRTSFHGETQIPGAPEGRKPPSCPGKDQRDINYKSSGTPRSLEPDEGAASWASSPVCSPVQGKRPSPSPGAISFSSVHQQSQPVTATVAPFQYRLQTDQKPGPLSQGSWPLDGYAEPLHETEESFSCMDARIVHALLAGRMLGSSVKSVQPEVELSSGGGDEGADEPRGAGRKAAAADGRGMLPKRAKAPGGGGGMAKASAAELKVFKSGSVDSRVPGGPPASNLRKQKSLTNLSFLTDSEKKLQLYEPEWSDDMAKAPKGLGKVGSKGREAPLMSKTLSKSEHSLFQAKGSPAGGAKTPLAPLAPNLGKPSRIPRGPYAEVKPLSKAPEAAVSEDGKSDDELLSSKAKAQKSSGPVPSAKGQEERAFLKVDPELVVTVLGDLEQLLFSQMLDPESQRKRTVQNVLDLRQNLEETMSSLRGSQVTHSSLEMTCYDSDDANPRSVSSLSNRSSPLSWRYGQSSPRLQAGDAPSVGGSCRSEGTPAWYMHGERAHYSHTMPMRSPSKLSHISRLELVESLDSDEVDLKSGYMSDSDLMGKTMTEDDDITTGWDESSSISSGLSDASDNLSSEEFNASSSLNSLPSTPTASRRNSTIVLRTDSEKRSLAESGLSWFSESEEKAPKKLEYDSGSLKMEPGTSKWRRERPESCDDSSKGGELKKPISLGHPGSLKKGKTPPVAVTSPITHTAQSALKVAGKPEGKATDKGKLAVKNTGLQRSSSDAGRDRLSDAKKPPSGIARPSTSGSFGYKKPPPATGTATVMQTGGSATLSKIQKSSGIPVKPVNGRKTSLDVSNSAEPGFLAPGARSNIQYRSLPRPAKSSSMSVTGGRGGPRPVSSSIDPSLLSTKQGGLTPSRLKEPTKVASGRTTPAPVNQTDREKEKAKAKAVALDSDNISLKSIGSPESTPKNQASHPTATKLAELPPTPLRATAKSFVKPPSLANLDKVNSNSLDLPSSSDTTHASKVPDLHATSSASGGPLPSCFTPSPAPILNINSASFSQGLELMSGFSVPKETRMYPKLSGLHRSMESLQMPMSLPSAFPSSTPVPTPPAPPAAPTEEETEELTWSGSPRAGQLDSNQRDRNTLPKKGLRYQLQSQEETKERRHSHTIGGLPESDDQSELPSPPALPMSLSAKGQLTNIVSPTAATTPRITRSNSIPTHEAAFELYSGSQMGSTLSLAERPKGMIRSGSFRDPTDDVHGSVLSLASSASSTYSSAEERMQSEQIRKLRRELESSQEKVATLTSQLSANANLVAAFEQSLVNMTSRLRHLAETAEEKDTELLDLRETIDFLKKKNSEAQAVIQGALNASETTPKELRIKRQNSSDSISSLNSITSHSSIGSSKDADAKKKKKKSWVYELRSSFNKAFSIKKGPKSASSYSDIEEIATPDSSAPSSPKLQHGSTETASPSIKSSTSSSVGTDVTEGPAHPAPHTRLFHANEEEEPEKKEVSELRSELWEKEMKLTDIRLEALNSAHQLDQLRETMHNMQLEVDLLKAENDRLKVAPGPSSGSTPGQVPGSSALSSPRRSLGLALTHSFGPSLADTDLSPMDGISTCGPKEEVTLRVVVRMPPQHIIKGDLKQQEFFLGCSKVSGKVDWKMLDEAVFQVFKDYISKMDPASTLGLSTESIHGYSISHVKRVLDAEPPEMPPCRRGVNNISVSLKGLKEKCVDSLVFETLIPKPMMQHYISLLLKHRRLVLSGPSGTGKTYLTNRLAEYLVERSGREVTEGIVSTFNMHQQSCKDLQLYLSNLANQIDRETGIGDVPLVILLDDLSEAGSISELVNGALTCKYHKCPYIIGTTNQPVKMTPNHGLHLSFRMLTFSNNVEPANGFLVRYLRRKLVESDSDINANKEELLRVLDWVPKLWYHLHTFLEKHSTSDFLIGPCFFLSCPIGIEDFRTWFIDLWNNSIIPYLQEGAKDGIKVHGQKAAWEDPVEWVRDTLPWPSAQQDQSKLYHLPPPTVGPHSIASPPEDRTVKDSTPSSLDSDPLMAMLLKLQEAANYIESPDRETILDPNLQATL</sequence>
<feature type="region of interest" description="Disordered" evidence="18">
    <location>
        <begin position="673"/>
        <end position="1126"/>
    </location>
</feature>
<organism evidence="20 21">
    <name type="scientific">Homo sapiens</name>
    <name type="common">Human</name>
    <dbReference type="NCBI Taxonomy" id="9606"/>
    <lineage>
        <taxon>Eukaryota</taxon>
        <taxon>Metazoa</taxon>
        <taxon>Chordata</taxon>
        <taxon>Craniata</taxon>
        <taxon>Vertebrata</taxon>
        <taxon>Euteleostomi</taxon>
        <taxon>Mammalia</taxon>
        <taxon>Eutheria</taxon>
        <taxon>Euarchontoglires</taxon>
        <taxon>Primates</taxon>
        <taxon>Haplorrhini</taxon>
        <taxon>Catarrhini</taxon>
        <taxon>Hominidae</taxon>
        <taxon>Homo</taxon>
    </lineage>
</organism>
<feature type="compositionally biased region" description="Basic and acidic residues" evidence="18">
    <location>
        <begin position="842"/>
        <end position="853"/>
    </location>
</feature>
<keyword evidence="10" id="KW-0007">Acetylation</keyword>
<comment type="subcellular location">
    <subcellularLocation>
        <location evidence="1">Cytoplasm</location>
        <location evidence="1">Cytoskeleton</location>
    </subcellularLocation>
</comment>
<feature type="compositionally biased region" description="Polar residues" evidence="18">
    <location>
        <begin position="932"/>
        <end position="942"/>
    </location>
</feature>
<evidence type="ECO:0000256" key="12">
    <source>
        <dbReference type="ARBA" id="ARBA00023212"/>
    </source>
</evidence>
<dbReference type="Pfam" id="PF23092">
    <property type="entry name" value="Ubiquitin_6"/>
    <property type="match status" value="1"/>
</dbReference>
<feature type="compositionally biased region" description="Polar residues" evidence="18">
    <location>
        <begin position="1038"/>
        <end position="1060"/>
    </location>
</feature>
<feature type="region of interest" description="Disordered" evidence="18">
    <location>
        <begin position="298"/>
        <end position="344"/>
    </location>
</feature>
<keyword evidence="3" id="KW-0217">Developmental protein</keyword>
<keyword evidence="9" id="KW-0524">Neurogenesis</keyword>
<dbReference type="MANE-Select" id="ENST00000685211.1">
    <property type="protein sequence ID" value="ENSP00000510803.1"/>
    <property type="RefSeq nucleotide sequence ID" value="NM_001389617.1"/>
    <property type="RefSeq protein sequence ID" value="NP_001376546.1"/>
</dbReference>
<name>A0A8I5KSE4_HUMAN</name>
<keyword evidence="8" id="KW-0221">Differentiation</keyword>
<comment type="function">
    <text evidence="13">May be involved in neuronal migration.</text>
</comment>
<feature type="compositionally biased region" description="Polar residues" evidence="18">
    <location>
        <begin position="1653"/>
        <end position="1670"/>
    </location>
</feature>
<dbReference type="InterPro" id="IPR027417">
    <property type="entry name" value="P-loop_NTPase"/>
</dbReference>
<evidence type="ECO:0000256" key="16">
    <source>
        <dbReference type="ARBA" id="ARBA00080430"/>
    </source>
</evidence>
<dbReference type="HGNC" id="HGNC:15989">
    <property type="gene designation" value="NAV1"/>
</dbReference>
<dbReference type="OrthoDB" id="2161974at2759"/>
<dbReference type="GeneTree" id="ENSGT00940000156637"/>
<feature type="region of interest" description="Disordered" evidence="18">
    <location>
        <begin position="1531"/>
        <end position="1593"/>
    </location>
</feature>
<dbReference type="SMART" id="SM00382">
    <property type="entry name" value="AAA"/>
    <property type="match status" value="1"/>
</dbReference>
<evidence type="ECO:0007829" key="23">
    <source>
        <dbReference type="ProteomicsDB" id="A0A8I5KSE4"/>
    </source>
</evidence>
<feature type="region of interest" description="Disordered" evidence="18">
    <location>
        <begin position="2097"/>
        <end position="2130"/>
    </location>
</feature>
<evidence type="ECO:0000256" key="5">
    <source>
        <dbReference type="ARBA" id="ARBA00022490"/>
    </source>
</evidence>
<dbReference type="PANTHER" id="PTHR12784">
    <property type="entry name" value="STEERIN"/>
    <property type="match status" value="1"/>
</dbReference>
<reference evidence="20 21" key="2">
    <citation type="journal article" date="2004" name="Nature">
        <title>Finishing the euchromatic sequence of the human genome.</title>
        <authorList>
            <consortium name="International Human Genome Sequencing Consortium"/>
        </authorList>
    </citation>
    <scope>NUCLEOTIDE SEQUENCE [LARGE SCALE GENOMIC DNA]</scope>
</reference>
<evidence type="ECO:0000313" key="20">
    <source>
        <dbReference type="Ensembl" id="ENSP00000510803.1"/>
    </source>
</evidence>
<dbReference type="GO" id="GO:0005874">
    <property type="term" value="C:microtubule"/>
    <property type="evidence" value="ECO:0007669"/>
    <property type="project" value="UniProtKB-KW"/>
</dbReference>
<feature type="region of interest" description="Disordered" evidence="18">
    <location>
        <begin position="582"/>
        <end position="623"/>
    </location>
</feature>
<feature type="compositionally biased region" description="Low complexity" evidence="18">
    <location>
        <begin position="698"/>
        <end position="712"/>
    </location>
</feature>
<comment type="similarity">
    <text evidence="2">Belongs to the Nav/unc-53 family.</text>
</comment>
<feature type="region of interest" description="Disordered" evidence="18">
    <location>
        <begin position="1179"/>
        <end position="1276"/>
    </location>
</feature>
<keyword evidence="4" id="KW-0488">Methylation</keyword>
<dbReference type="Ensembl" id="ENST00000685211.1">
    <property type="protein sequence ID" value="ENSP00000510803.1"/>
    <property type="gene ID" value="ENSG00000134369.18"/>
</dbReference>
<feature type="compositionally biased region" description="Low complexity" evidence="18">
    <location>
        <begin position="1552"/>
        <end position="1562"/>
    </location>
</feature>
<feature type="compositionally biased region" description="Low complexity" evidence="18">
    <location>
        <begin position="319"/>
        <end position="328"/>
    </location>
</feature>
<evidence type="ECO:0000256" key="3">
    <source>
        <dbReference type="ARBA" id="ARBA00022473"/>
    </source>
</evidence>
<protein>
    <recommendedName>
        <fullName evidence="15">Neuron navigator 1</fullName>
    </recommendedName>
    <alternativeName>
        <fullName evidence="16">Pore membrane and/or filament-interacting-like protein 3</fullName>
    </alternativeName>
</protein>
<feature type="compositionally biased region" description="Polar residues" evidence="18">
    <location>
        <begin position="1533"/>
        <end position="1551"/>
    </location>
</feature>
<dbReference type="Ensembl" id="ENST00000685211.1">
    <property type="protein sequence ID" value="ENSP00000510803.1"/>
    <property type="gene ID" value="ENSG00000134369.17"/>
</dbReference>
<evidence type="ECO:0000256" key="10">
    <source>
        <dbReference type="ARBA" id="ARBA00022990"/>
    </source>
</evidence>
<evidence type="ECO:0000256" key="9">
    <source>
        <dbReference type="ARBA" id="ARBA00022902"/>
    </source>
</evidence>
<reference evidence="20" key="4">
    <citation type="submission" date="2025-08" db="UniProtKB">
        <authorList>
            <consortium name="Ensembl"/>
        </authorList>
    </citation>
    <scope>IDENTIFICATION</scope>
</reference>
<dbReference type="InterPro" id="IPR057568">
    <property type="entry name" value="CortBP2_NAV1-like_AAA_lid"/>
</dbReference>
<feature type="compositionally biased region" description="Basic and acidic residues" evidence="18">
    <location>
        <begin position="790"/>
        <end position="806"/>
    </location>
</feature>
<keyword evidence="11 17" id="KW-0175">Coiled coil</keyword>
<evidence type="ECO:0000256" key="13">
    <source>
        <dbReference type="ARBA" id="ARBA00059345"/>
    </source>
</evidence>
<evidence type="ECO:0000256" key="6">
    <source>
        <dbReference type="ARBA" id="ARBA00022553"/>
    </source>
</evidence>
<keyword evidence="6" id="KW-0597">Phosphoprotein</keyword>
<dbReference type="EMBL" id="AL645504">
    <property type="status" value="NOT_ANNOTATED_CDS"/>
    <property type="molecule type" value="Genomic_DNA"/>
</dbReference>
<feature type="region of interest" description="Disordered" evidence="18">
    <location>
        <begin position="1646"/>
        <end position="1670"/>
    </location>
</feature>
<feature type="domain" description="AAA+ ATPase" evidence="19">
    <location>
        <begin position="1837"/>
        <end position="1991"/>
    </location>
</feature>
<evidence type="ECO:0000256" key="8">
    <source>
        <dbReference type="ARBA" id="ARBA00022782"/>
    </source>
</evidence>
<evidence type="ECO:0000256" key="18">
    <source>
        <dbReference type="SAM" id="MobiDB-lite"/>
    </source>
</evidence>
<feature type="compositionally biased region" description="Low complexity" evidence="18">
    <location>
        <begin position="1468"/>
        <end position="1487"/>
    </location>
</feature>
<feature type="region of interest" description="Disordered" evidence="18">
    <location>
        <begin position="1459"/>
        <end position="1491"/>
    </location>
</feature>
<evidence type="ECO:0000256" key="4">
    <source>
        <dbReference type="ARBA" id="ARBA00022481"/>
    </source>
</evidence>
<proteinExistence type="evidence at protein level"/>
<feature type="compositionally biased region" description="Polar residues" evidence="18">
    <location>
        <begin position="1011"/>
        <end position="1020"/>
    </location>
</feature>
<dbReference type="RefSeq" id="NP_001376546.1">
    <property type="nucleotide sequence ID" value="NM_001389617.1"/>
</dbReference>
<evidence type="ECO:0000256" key="14">
    <source>
        <dbReference type="ARBA" id="ARBA00064590"/>
    </source>
</evidence>
<feature type="region of interest" description="Disordered" evidence="18">
    <location>
        <begin position="1"/>
        <end position="260"/>
    </location>
</feature>
<dbReference type="Gene3D" id="3.40.50.300">
    <property type="entry name" value="P-loop containing nucleotide triphosphate hydrolases"/>
    <property type="match status" value="1"/>
</dbReference>
<dbReference type="FunFam" id="3.40.50.300:FF:000409">
    <property type="entry name" value="Neuron navigator 1"/>
    <property type="match status" value="1"/>
</dbReference>
<evidence type="ECO:0000256" key="17">
    <source>
        <dbReference type="SAM" id="Coils"/>
    </source>
</evidence>
<accession>A0A8I5KSE4</accession>
<dbReference type="OpenTargets" id="ENSG00000134369"/>
<evidence type="ECO:0000256" key="2">
    <source>
        <dbReference type="ARBA" id="ARBA00006255"/>
    </source>
</evidence>
<dbReference type="Proteomes" id="UP000005640">
    <property type="component" value="Chromosome 1"/>
</dbReference>
<evidence type="ECO:0007829" key="22">
    <source>
        <dbReference type="PeptideAtlas" id="A0A8I5KSE4"/>
    </source>
</evidence>
<feature type="compositionally biased region" description="Polar residues" evidence="18">
    <location>
        <begin position="220"/>
        <end position="232"/>
    </location>
</feature>
<gene>
    <name evidence="20" type="primary">NAV1</name>
</gene>
<dbReference type="GeneID" id="89796"/>
<reference evidence="20" key="5">
    <citation type="submission" date="2025-09" db="UniProtKB">
        <authorList>
            <consortium name="Ensembl"/>
        </authorList>
    </citation>
    <scope>IDENTIFICATION</scope>
</reference>
<reference evidence="20 21" key="3">
    <citation type="journal article" date="2006" name="Nature">
        <title>The DNA sequence and biological annotation of human chromosome 1.</title>
        <authorList>
            <person name="Gregory S.G."/>
            <person name="Barlow K.F."/>
            <person name="McLay K.E."/>
            <person name="Kaul R."/>
            <person name="Swarbreck D."/>
            <person name="Dunham A."/>
            <person name="Scott C.E."/>
            <person name="Howe K.L."/>
            <person name="Woodfine K."/>
            <person name="Spencer C.C."/>
            <person name="Jones M.C."/>
            <person name="Gillson C."/>
            <person name="Searle S."/>
            <person name="Zhou Y."/>
            <person name="Kokocinski F."/>
            <person name="McDonald L."/>
            <person name="Evans R."/>
            <person name="Phillips K."/>
            <person name="Atkinson A."/>
            <person name="Cooper R."/>
            <person name="Jones C."/>
            <person name="Hall R.E."/>
            <person name="Andrews T.D."/>
            <person name="Lloyd C."/>
            <person name="Ainscough R."/>
            <person name="Almeida J.P."/>
            <person name="Ambrose K.D."/>
            <person name="Anderson F."/>
            <person name="Andrew R.W."/>
            <person name="Ashwell R.I."/>
            <person name="Aubin K."/>
            <person name="Babbage A.K."/>
            <person name="Bagguley C.L."/>
            <person name="Bailey J."/>
            <person name="Beasley H."/>
            <person name="Bethel G."/>
            <person name="Bird C.P."/>
            <person name="Bray-Allen S."/>
            <person name="Brown J.Y."/>
            <person name="Brown A.J."/>
            <person name="Buckley D."/>
            <person name="Burton J."/>
            <person name="Bye J."/>
            <person name="Carder C."/>
            <person name="Chapman J.C."/>
            <person name="Clark S.Y."/>
            <person name="Clarke G."/>
            <person name="Clee C."/>
            <person name="Cobley V."/>
            <person name="Collier R.E."/>
            <person name="Corby N."/>
            <person name="Coville G.J."/>
            <person name="Davies J."/>
            <person name="Deadman R."/>
            <person name="Dunn M."/>
            <person name="Earthrowl M."/>
            <person name="Ellington A.G."/>
            <person name="Errington H."/>
            <person name="Frankish A."/>
            <person name="Frankland J."/>
            <person name="French L."/>
            <person name="Garner P."/>
            <person name="Garnett J."/>
            <person name="Gay L."/>
            <person name="Ghori M.R."/>
            <person name="Gibson R."/>
            <person name="Gilby L.M."/>
            <person name="Gillett W."/>
            <person name="Glithero R.J."/>
            <person name="Grafham D.V."/>
            <person name="Griffiths C."/>
            <person name="Griffiths-Jones S."/>
            <person name="Grocock R."/>
            <person name="Hammond S."/>
            <person name="Harrison E.S."/>
            <person name="Hart E."/>
            <person name="Haugen E."/>
            <person name="Heath P.D."/>
            <person name="Holmes S."/>
            <person name="Holt K."/>
            <person name="Howden P.J."/>
            <person name="Hunt A.R."/>
            <person name="Hunt S.E."/>
            <person name="Hunter G."/>
            <person name="Isherwood J."/>
            <person name="James R."/>
            <person name="Johnson C."/>
            <person name="Johnson D."/>
            <person name="Joy A."/>
            <person name="Kay M."/>
            <person name="Kershaw J.K."/>
            <person name="Kibukawa M."/>
            <person name="Kimberley A.M."/>
            <person name="King A."/>
            <person name="Knights A.J."/>
            <person name="Lad H."/>
            <person name="Laird G."/>
            <person name="Lawlor S."/>
            <person name="Leongamornlert D.A."/>
            <person name="Lloyd D.M."/>
            <person name="Loveland J."/>
            <person name="Lovell J."/>
            <person name="Lush M.J."/>
            <person name="Lyne R."/>
            <person name="Martin S."/>
            <person name="Mashreghi-Mohammadi M."/>
            <person name="Matthews L."/>
            <person name="Matthews N.S."/>
            <person name="McLaren S."/>
            <person name="Milne S."/>
            <person name="Mistry S."/>
            <person name="Moore M.J."/>
            <person name="Nickerson T."/>
            <person name="O'Dell C.N."/>
            <person name="Oliver K."/>
            <person name="Palmeiri A."/>
            <person name="Palmer S.A."/>
            <person name="Parker A."/>
            <person name="Patel D."/>
            <person name="Pearce A.V."/>
            <person name="Peck A.I."/>
            <person name="Pelan S."/>
            <person name="Phelps K."/>
            <person name="Phillimore B.J."/>
            <person name="Plumb R."/>
            <person name="Rajan J."/>
            <person name="Raymond C."/>
            <person name="Rouse G."/>
            <person name="Saenphimmachak C."/>
            <person name="Sehra H.K."/>
            <person name="Sheridan E."/>
            <person name="Shownkeen R."/>
            <person name="Sims S."/>
            <person name="Skuce C.D."/>
            <person name="Smith M."/>
            <person name="Steward C."/>
            <person name="Subramanian S."/>
            <person name="Sycamore N."/>
            <person name="Tracey A."/>
            <person name="Tromans A."/>
            <person name="Van Helmond Z."/>
            <person name="Wall M."/>
            <person name="Wallis J.M."/>
            <person name="White S."/>
            <person name="Whitehead S.L."/>
            <person name="Wilkinson J.E."/>
            <person name="Willey D.L."/>
            <person name="Williams H."/>
            <person name="Wilming L."/>
            <person name="Wray P.W."/>
            <person name="Wu Z."/>
            <person name="Coulson A."/>
            <person name="Vaudin M."/>
            <person name="Sulston J.E."/>
            <person name="Durbin R."/>
            <person name="Hubbard T."/>
            <person name="Wooster R."/>
            <person name="Dunham I."/>
            <person name="Carter N.P."/>
            <person name="McVean G."/>
            <person name="Ross M.T."/>
            <person name="Harrow J."/>
            <person name="Olson M.V."/>
            <person name="Beck S."/>
            <person name="Rogers J."/>
            <person name="Bentley D.R."/>
            <person name="Banerjee R."/>
            <person name="Bryant S.P."/>
            <person name="Burford D.C."/>
            <person name="Burrill W.D."/>
            <person name="Clegg S.M."/>
            <person name="Dhami P."/>
            <person name="Dovey O."/>
            <person name="Faulkner L.M."/>
            <person name="Gribble S.M."/>
            <person name="Langford C.F."/>
            <person name="Pandian R.D."/>
            <person name="Porter K.M."/>
            <person name="Prigmore E."/>
        </authorList>
    </citation>
    <scope>NUCLEOTIDE SEQUENCE [LARGE SCALE GENOMIC DNA]</scope>
</reference>
<feature type="compositionally biased region" description="Polar residues" evidence="18">
    <location>
        <begin position="902"/>
        <end position="922"/>
    </location>
</feature>
<keyword evidence="12" id="KW-0206">Cytoskeleton</keyword>
<dbReference type="CTD" id="89796"/>
<dbReference type="SUPFAM" id="SSF52540">
    <property type="entry name" value="P-loop containing nucleoside triphosphate hydrolases"/>
    <property type="match status" value="1"/>
</dbReference>
<feature type="compositionally biased region" description="Low complexity" evidence="18">
    <location>
        <begin position="588"/>
        <end position="602"/>
    </location>
</feature>
<evidence type="ECO:0000256" key="1">
    <source>
        <dbReference type="ARBA" id="ARBA00004245"/>
    </source>
</evidence>
<feature type="compositionally biased region" description="Low complexity" evidence="18">
    <location>
        <begin position="492"/>
        <end position="501"/>
    </location>
</feature>
<feature type="compositionally biased region" description="Basic and acidic residues" evidence="18">
    <location>
        <begin position="868"/>
        <end position="878"/>
    </location>
</feature>
<feature type="compositionally biased region" description="Low complexity" evidence="18">
    <location>
        <begin position="720"/>
        <end position="735"/>
    </location>
</feature>
<keyword evidence="5" id="KW-0963">Cytoplasm</keyword>
<dbReference type="EMBL" id="AC092800">
    <property type="status" value="NOT_ANNOTATED_CDS"/>
    <property type="molecule type" value="Genomic_DNA"/>
</dbReference>